<dbReference type="PANTHER" id="PTHR12138">
    <property type="entry name" value="PRIMATE-EXPANDED PROTEIN FAMILY"/>
    <property type="match status" value="1"/>
</dbReference>
<keyword evidence="1" id="KW-0472">Membrane</keyword>
<dbReference type="PANTHER" id="PTHR12138:SF75">
    <property type="entry name" value="SECRETED PROTEIN"/>
    <property type="match status" value="1"/>
</dbReference>
<keyword evidence="3" id="KW-1185">Reference proteome</keyword>
<proteinExistence type="predicted"/>
<dbReference type="GeneTree" id="ENSGT00940000163505"/>
<reference evidence="2" key="3">
    <citation type="submission" date="2025-09" db="UniProtKB">
        <authorList>
            <consortium name="Ensembl"/>
        </authorList>
    </citation>
    <scope>IDENTIFICATION</scope>
</reference>
<dbReference type="VEuPathDB" id="HostDB:ENSMFAG00000030794"/>
<keyword evidence="1" id="KW-0812">Transmembrane</keyword>
<protein>
    <submittedName>
        <fullName evidence="2">Uncharacterized protein</fullName>
    </submittedName>
</protein>
<feature type="transmembrane region" description="Helical" evidence="1">
    <location>
        <begin position="7"/>
        <end position="24"/>
    </location>
</feature>
<dbReference type="AlphaFoldDB" id="A0A2K5URT9"/>
<evidence type="ECO:0000256" key="1">
    <source>
        <dbReference type="SAM" id="Phobius"/>
    </source>
</evidence>
<name>A0A2K5URT9_MACFA</name>
<sequence length="79" mass="8880">ISVFCDLLSWILKIICTFFFFFFLRRSLALSPRLECSGRISAHCKLRLPGSRHSPASASQVAGTTGARHVARLVFCIFF</sequence>
<reference evidence="2 3" key="1">
    <citation type="submission" date="2013-03" db="EMBL/GenBank/DDBJ databases">
        <authorList>
            <person name="Warren W."/>
            <person name="Wilson R.K."/>
        </authorList>
    </citation>
    <scope>NUCLEOTIDE SEQUENCE</scope>
</reference>
<dbReference type="Bgee" id="ENSMFAG00000030794">
    <property type="expression patterns" value="Expressed in cerebellum and 1 other cell type or tissue"/>
</dbReference>
<dbReference type="Ensembl" id="ENSMFAT00000065666.2">
    <property type="protein sequence ID" value="ENSMFAP00000015147.2"/>
    <property type="gene ID" value="ENSMFAG00000030794.2"/>
</dbReference>
<accession>A0A2K5URT9</accession>
<dbReference type="Proteomes" id="UP000233100">
    <property type="component" value="Chromosome 10"/>
</dbReference>
<evidence type="ECO:0000313" key="2">
    <source>
        <dbReference type="Ensembl" id="ENSMFAP00000015147.2"/>
    </source>
</evidence>
<dbReference type="STRING" id="9541.ENSMFAP00000015147"/>
<evidence type="ECO:0000313" key="3">
    <source>
        <dbReference type="Proteomes" id="UP000233100"/>
    </source>
</evidence>
<reference evidence="2" key="2">
    <citation type="submission" date="2025-08" db="UniProtKB">
        <authorList>
            <consortium name="Ensembl"/>
        </authorList>
    </citation>
    <scope>IDENTIFICATION</scope>
</reference>
<organism evidence="2 3">
    <name type="scientific">Macaca fascicularis</name>
    <name type="common">Crab-eating macaque</name>
    <name type="synonym">Cynomolgus monkey</name>
    <dbReference type="NCBI Taxonomy" id="9541"/>
    <lineage>
        <taxon>Eukaryota</taxon>
        <taxon>Metazoa</taxon>
        <taxon>Chordata</taxon>
        <taxon>Craniata</taxon>
        <taxon>Vertebrata</taxon>
        <taxon>Euteleostomi</taxon>
        <taxon>Mammalia</taxon>
        <taxon>Eutheria</taxon>
        <taxon>Euarchontoglires</taxon>
        <taxon>Primates</taxon>
        <taxon>Haplorrhini</taxon>
        <taxon>Catarrhini</taxon>
        <taxon>Cercopithecidae</taxon>
        <taxon>Cercopithecinae</taxon>
        <taxon>Macaca</taxon>
    </lineage>
</organism>
<keyword evidence="1" id="KW-1133">Transmembrane helix</keyword>